<dbReference type="InterPro" id="IPR001789">
    <property type="entry name" value="Sig_transdc_resp-reg_receiver"/>
</dbReference>
<dbReference type="PROSITE" id="PS50110">
    <property type="entry name" value="RESPONSE_REGULATORY"/>
    <property type="match status" value="1"/>
</dbReference>
<evidence type="ECO:0000256" key="2">
    <source>
        <dbReference type="ARBA" id="ARBA00023012"/>
    </source>
</evidence>
<keyword evidence="3" id="KW-0805">Transcription regulation</keyword>
<dbReference type="SUPFAM" id="SSF46894">
    <property type="entry name" value="C-terminal effector domain of the bipartite response regulators"/>
    <property type="match status" value="1"/>
</dbReference>
<dbReference type="Gene3D" id="3.40.50.2300">
    <property type="match status" value="1"/>
</dbReference>
<dbReference type="AlphaFoldDB" id="A0A7W9ZDF6"/>
<feature type="domain" description="Response regulatory" evidence="8">
    <location>
        <begin position="13"/>
        <end position="126"/>
    </location>
</feature>
<dbReference type="InterPro" id="IPR039420">
    <property type="entry name" value="WalR-like"/>
</dbReference>
<dbReference type="Proteomes" id="UP000544872">
    <property type="component" value="Unassembled WGS sequence"/>
</dbReference>
<dbReference type="InterPro" id="IPR016032">
    <property type="entry name" value="Sig_transdc_resp-reg_C-effctor"/>
</dbReference>
<keyword evidence="11" id="KW-1185">Reference proteome</keyword>
<name>A0A7W9ZDF6_NOVIT</name>
<evidence type="ECO:0000256" key="7">
    <source>
        <dbReference type="PROSITE-ProRule" id="PRU01091"/>
    </source>
</evidence>
<dbReference type="InterPro" id="IPR001867">
    <property type="entry name" value="OmpR/PhoB-type_DNA-bd"/>
</dbReference>
<dbReference type="GO" id="GO:0000976">
    <property type="term" value="F:transcription cis-regulatory region binding"/>
    <property type="evidence" value="ECO:0007669"/>
    <property type="project" value="TreeGrafter"/>
</dbReference>
<dbReference type="GO" id="GO:0005829">
    <property type="term" value="C:cytosol"/>
    <property type="evidence" value="ECO:0007669"/>
    <property type="project" value="TreeGrafter"/>
</dbReference>
<evidence type="ECO:0000313" key="10">
    <source>
        <dbReference type="EMBL" id="MBB6209210.1"/>
    </source>
</evidence>
<accession>A0A7W9ZDF6</accession>
<reference evidence="10 11" key="1">
    <citation type="submission" date="2020-08" db="EMBL/GenBank/DDBJ databases">
        <title>Genomic Encyclopedia of Type Strains, Phase IV (KMG-IV): sequencing the most valuable type-strain genomes for metagenomic binning, comparative biology and taxonomic classification.</title>
        <authorList>
            <person name="Goeker M."/>
        </authorList>
    </citation>
    <scope>NUCLEOTIDE SEQUENCE [LARGE SCALE GENOMIC DNA]</scope>
    <source>
        <strain evidence="10 11">DSM 11590</strain>
    </source>
</reference>
<dbReference type="PROSITE" id="PS51755">
    <property type="entry name" value="OMPR_PHOB"/>
    <property type="match status" value="1"/>
</dbReference>
<dbReference type="PANTHER" id="PTHR48111">
    <property type="entry name" value="REGULATOR OF RPOS"/>
    <property type="match status" value="1"/>
</dbReference>
<keyword evidence="4 7" id="KW-0238">DNA-binding</keyword>
<dbReference type="InterPro" id="IPR036388">
    <property type="entry name" value="WH-like_DNA-bd_sf"/>
</dbReference>
<dbReference type="GO" id="GO:0000156">
    <property type="term" value="F:phosphorelay response regulator activity"/>
    <property type="evidence" value="ECO:0007669"/>
    <property type="project" value="TreeGrafter"/>
</dbReference>
<dbReference type="GO" id="GO:0006355">
    <property type="term" value="P:regulation of DNA-templated transcription"/>
    <property type="evidence" value="ECO:0007669"/>
    <property type="project" value="InterPro"/>
</dbReference>
<dbReference type="Pfam" id="PF00072">
    <property type="entry name" value="Response_reg"/>
    <property type="match status" value="1"/>
</dbReference>
<feature type="domain" description="OmpR/PhoB-type" evidence="9">
    <location>
        <begin position="138"/>
        <end position="234"/>
    </location>
</feature>
<keyword evidence="2" id="KW-0902">Two-component regulatory system</keyword>
<keyword evidence="1 6" id="KW-0597">Phosphoprotein</keyword>
<dbReference type="CDD" id="cd00383">
    <property type="entry name" value="trans_reg_C"/>
    <property type="match status" value="1"/>
</dbReference>
<dbReference type="RefSeq" id="WP_184261240.1">
    <property type="nucleotide sequence ID" value="NZ_JACIIX010000001.1"/>
</dbReference>
<dbReference type="Pfam" id="PF00486">
    <property type="entry name" value="Trans_reg_C"/>
    <property type="match status" value="1"/>
</dbReference>
<dbReference type="SMART" id="SM00862">
    <property type="entry name" value="Trans_reg_C"/>
    <property type="match status" value="1"/>
</dbReference>
<proteinExistence type="predicted"/>
<dbReference type="Gene3D" id="1.10.10.10">
    <property type="entry name" value="Winged helix-like DNA-binding domain superfamily/Winged helix DNA-binding domain"/>
    <property type="match status" value="1"/>
</dbReference>
<evidence type="ECO:0000256" key="6">
    <source>
        <dbReference type="PROSITE-ProRule" id="PRU00169"/>
    </source>
</evidence>
<gene>
    <name evidence="10" type="ORF">FHS48_000591</name>
</gene>
<dbReference type="PANTHER" id="PTHR48111:SF4">
    <property type="entry name" value="DNA-BINDING DUAL TRANSCRIPTIONAL REGULATOR OMPR"/>
    <property type="match status" value="1"/>
</dbReference>
<evidence type="ECO:0000256" key="4">
    <source>
        <dbReference type="ARBA" id="ARBA00023125"/>
    </source>
</evidence>
<evidence type="ECO:0000256" key="3">
    <source>
        <dbReference type="ARBA" id="ARBA00023015"/>
    </source>
</evidence>
<sequence>MSPVTDINGDGAHLLVVDDDTRLRDLLRRFLSERGYVVTAVPDAAEARAHLAVMDFDLLVVDVMMPGEDGFSLTRGIRETSDVPVLMLTARDEADDRITGLSGGADDYLTKPFDPRELLLRINAILRRRPRPVVEDAPRQVRFGEFLFDLERQELTCNDDPVYLTTAEQDLLQALARQAGEAVSRDTLAEVLGIDGGARAIDVQMTRLRKKIEADPRQPRYLLTVRGTGYTLRPG</sequence>
<dbReference type="SUPFAM" id="SSF52172">
    <property type="entry name" value="CheY-like"/>
    <property type="match status" value="1"/>
</dbReference>
<evidence type="ECO:0000259" key="8">
    <source>
        <dbReference type="PROSITE" id="PS50110"/>
    </source>
</evidence>
<evidence type="ECO:0000256" key="5">
    <source>
        <dbReference type="ARBA" id="ARBA00023163"/>
    </source>
</evidence>
<evidence type="ECO:0000313" key="11">
    <source>
        <dbReference type="Proteomes" id="UP000544872"/>
    </source>
</evidence>
<dbReference type="GO" id="GO:0032993">
    <property type="term" value="C:protein-DNA complex"/>
    <property type="evidence" value="ECO:0007669"/>
    <property type="project" value="TreeGrafter"/>
</dbReference>
<dbReference type="SMART" id="SM00448">
    <property type="entry name" value="REC"/>
    <property type="match status" value="1"/>
</dbReference>
<organism evidence="10 11">
    <name type="scientific">Novispirillum itersonii</name>
    <name type="common">Aquaspirillum itersonii</name>
    <dbReference type="NCBI Taxonomy" id="189"/>
    <lineage>
        <taxon>Bacteria</taxon>
        <taxon>Pseudomonadati</taxon>
        <taxon>Pseudomonadota</taxon>
        <taxon>Alphaproteobacteria</taxon>
        <taxon>Rhodospirillales</taxon>
        <taxon>Novispirillaceae</taxon>
        <taxon>Novispirillum</taxon>
    </lineage>
</organism>
<comment type="caution">
    <text evidence="10">The sequence shown here is derived from an EMBL/GenBank/DDBJ whole genome shotgun (WGS) entry which is preliminary data.</text>
</comment>
<feature type="DNA-binding region" description="OmpR/PhoB-type" evidence="7">
    <location>
        <begin position="138"/>
        <end position="234"/>
    </location>
</feature>
<feature type="modified residue" description="4-aspartylphosphate" evidence="6">
    <location>
        <position position="62"/>
    </location>
</feature>
<keyword evidence="5" id="KW-0804">Transcription</keyword>
<dbReference type="Gene3D" id="6.10.250.690">
    <property type="match status" value="1"/>
</dbReference>
<evidence type="ECO:0000256" key="1">
    <source>
        <dbReference type="ARBA" id="ARBA00022553"/>
    </source>
</evidence>
<evidence type="ECO:0000259" key="9">
    <source>
        <dbReference type="PROSITE" id="PS51755"/>
    </source>
</evidence>
<dbReference type="InterPro" id="IPR011006">
    <property type="entry name" value="CheY-like_superfamily"/>
</dbReference>
<protein>
    <submittedName>
        <fullName evidence="10">Two-component system phosphate regulon response regulator OmpR</fullName>
    </submittedName>
</protein>
<dbReference type="EMBL" id="JACIIX010000001">
    <property type="protein sequence ID" value="MBB6209210.1"/>
    <property type="molecule type" value="Genomic_DNA"/>
</dbReference>